<evidence type="ECO:0000256" key="3">
    <source>
        <dbReference type="ARBA" id="ARBA00022679"/>
    </source>
</evidence>
<dbReference type="InterPro" id="IPR000719">
    <property type="entry name" value="Prot_kinase_dom"/>
</dbReference>
<evidence type="ECO:0000259" key="10">
    <source>
        <dbReference type="PROSITE" id="PS50011"/>
    </source>
</evidence>
<dbReference type="EC" id="2.7.11.1" evidence="1"/>
<dbReference type="GO" id="GO:0005524">
    <property type="term" value="F:ATP binding"/>
    <property type="evidence" value="ECO:0007669"/>
    <property type="project" value="UniProtKB-UniRule"/>
</dbReference>
<keyword evidence="5 11" id="KW-0418">Kinase</keyword>
<feature type="binding site" evidence="9">
    <location>
        <position position="35"/>
    </location>
    <ligand>
        <name>ATP</name>
        <dbReference type="ChEBI" id="CHEBI:30616"/>
    </ligand>
</feature>
<gene>
    <name evidence="11" type="ORF">BV898_17358</name>
</gene>
<dbReference type="PROSITE" id="PS00108">
    <property type="entry name" value="PROTEIN_KINASE_ST"/>
    <property type="match status" value="1"/>
</dbReference>
<dbReference type="EMBL" id="MTYJ01000292">
    <property type="protein sequence ID" value="OWA52916.1"/>
    <property type="molecule type" value="Genomic_DNA"/>
</dbReference>
<dbReference type="OrthoDB" id="4062651at2759"/>
<dbReference type="Pfam" id="PF00069">
    <property type="entry name" value="Pkinase"/>
    <property type="match status" value="2"/>
</dbReference>
<evidence type="ECO:0000256" key="5">
    <source>
        <dbReference type="ARBA" id="ARBA00022777"/>
    </source>
</evidence>
<sequence length="592" mass="67664">MKHLGHGAYSDVFEVNSTYMDLDLLDDHVETCALKVLRVKGAPRVPRLDNRLEELETLLHIQHEHVIQYFAVHTRIDCNEYGIFMEFCSGKTITEFIKSNIMYCSIDVIVDYTTQLVSGLRYLHEKRPTKFIHGNIKSLSILMKDSTGKILKIAGLDSSFLRTRVRSLQEQMDGMRIAYNFMSPEMIRWLFDYPKGHLHRSPSSSTDIWSLGWVVLEMYLARQGQHDLHFSEGLTRTDYEAIVRHERNGFPLIPQIPEDMPDKLKVLTAHCLKVNPDDRPTAATLLKYVEREYFKCADGGIQYYFRTSKVQLGDSGTFGVVHQVNAYRVGADFIEQGPRNLALKTFFKLLAQDEIDRITRSLPKLDHRNIVKYLTVGCFEPDQRFTLIMECCSGGTLTQAAKMGLLVEQQKEYANQLISGIYYLHVQIEPRIVHKDLKGNNVVFEDESKTTLKICDVDSCSTWLREASQTVISRLVGTRGFMSPEMQKCWMNPTVDRGRYRVGRATDIWSLGAVVLEMYCQGRLIMPEFEIPAAGETFDSNSPSRPAAVALSIDIPLIPEDMEQELKGFVSKCMALGPKDRPTIKQLRDKFS</sequence>
<feature type="domain" description="Protein kinase" evidence="10">
    <location>
        <begin position="307"/>
        <end position="592"/>
    </location>
</feature>
<name>A0A9X6NM40_HYPEX</name>
<evidence type="ECO:0000313" key="11">
    <source>
        <dbReference type="EMBL" id="OWA52916.1"/>
    </source>
</evidence>
<evidence type="ECO:0000256" key="7">
    <source>
        <dbReference type="ARBA" id="ARBA00047899"/>
    </source>
</evidence>
<evidence type="ECO:0000256" key="9">
    <source>
        <dbReference type="PROSITE-ProRule" id="PRU10141"/>
    </source>
</evidence>
<keyword evidence="4 9" id="KW-0547">Nucleotide-binding</keyword>
<protein>
    <recommendedName>
        <fullName evidence="1">non-specific serine/threonine protein kinase</fullName>
        <ecNumber evidence="1">2.7.11.1</ecNumber>
    </recommendedName>
</protein>
<dbReference type="InterPro" id="IPR008271">
    <property type="entry name" value="Ser/Thr_kinase_AS"/>
</dbReference>
<keyword evidence="12" id="KW-1185">Reference proteome</keyword>
<dbReference type="PROSITE" id="PS00107">
    <property type="entry name" value="PROTEIN_KINASE_ATP"/>
    <property type="match status" value="1"/>
</dbReference>
<organism evidence="11 12">
    <name type="scientific">Hypsibius exemplaris</name>
    <name type="common">Freshwater tardigrade</name>
    <dbReference type="NCBI Taxonomy" id="2072580"/>
    <lineage>
        <taxon>Eukaryota</taxon>
        <taxon>Metazoa</taxon>
        <taxon>Ecdysozoa</taxon>
        <taxon>Tardigrada</taxon>
        <taxon>Eutardigrada</taxon>
        <taxon>Parachela</taxon>
        <taxon>Hypsibioidea</taxon>
        <taxon>Hypsibiidae</taxon>
        <taxon>Hypsibius</taxon>
    </lineage>
</organism>
<dbReference type="InterPro" id="IPR011009">
    <property type="entry name" value="Kinase-like_dom_sf"/>
</dbReference>
<proteinExistence type="predicted"/>
<comment type="caution">
    <text evidence="11">The sequence shown here is derived from an EMBL/GenBank/DDBJ whole genome shotgun (WGS) entry which is preliminary data.</text>
</comment>
<dbReference type="GO" id="GO:0004674">
    <property type="term" value="F:protein serine/threonine kinase activity"/>
    <property type="evidence" value="ECO:0007669"/>
    <property type="project" value="UniProtKB-KW"/>
</dbReference>
<evidence type="ECO:0000313" key="12">
    <source>
        <dbReference type="Proteomes" id="UP000192578"/>
    </source>
</evidence>
<dbReference type="Gene3D" id="3.30.200.20">
    <property type="entry name" value="Phosphorylase Kinase, domain 1"/>
    <property type="match status" value="1"/>
</dbReference>
<evidence type="ECO:0000256" key="8">
    <source>
        <dbReference type="ARBA" id="ARBA00048679"/>
    </source>
</evidence>
<dbReference type="SMART" id="SM00220">
    <property type="entry name" value="S_TKc"/>
    <property type="match status" value="2"/>
</dbReference>
<comment type="catalytic activity">
    <reaction evidence="8">
        <text>L-seryl-[protein] + ATP = O-phospho-L-seryl-[protein] + ADP + H(+)</text>
        <dbReference type="Rhea" id="RHEA:17989"/>
        <dbReference type="Rhea" id="RHEA-COMP:9863"/>
        <dbReference type="Rhea" id="RHEA-COMP:11604"/>
        <dbReference type="ChEBI" id="CHEBI:15378"/>
        <dbReference type="ChEBI" id="CHEBI:29999"/>
        <dbReference type="ChEBI" id="CHEBI:30616"/>
        <dbReference type="ChEBI" id="CHEBI:83421"/>
        <dbReference type="ChEBI" id="CHEBI:456216"/>
        <dbReference type="EC" id="2.7.11.1"/>
    </reaction>
</comment>
<keyword evidence="3" id="KW-0808">Transferase</keyword>
<dbReference type="PROSITE" id="PS50011">
    <property type="entry name" value="PROTEIN_KINASE_DOM"/>
    <property type="match status" value="2"/>
</dbReference>
<keyword evidence="2" id="KW-0723">Serine/threonine-protein kinase</keyword>
<dbReference type="GO" id="GO:0005737">
    <property type="term" value="C:cytoplasm"/>
    <property type="evidence" value="ECO:0007669"/>
    <property type="project" value="TreeGrafter"/>
</dbReference>
<accession>A0A9X6NM40</accession>
<dbReference type="AlphaFoldDB" id="A0A9X6NM40"/>
<dbReference type="InterPro" id="IPR017441">
    <property type="entry name" value="Protein_kinase_ATP_BS"/>
</dbReference>
<dbReference type="Gene3D" id="1.10.510.10">
    <property type="entry name" value="Transferase(Phosphotransferase) domain 1"/>
    <property type="match status" value="2"/>
</dbReference>
<dbReference type="PANTHER" id="PTHR24361">
    <property type="entry name" value="MITOGEN-ACTIVATED KINASE KINASE KINASE"/>
    <property type="match status" value="1"/>
</dbReference>
<dbReference type="SUPFAM" id="SSF56112">
    <property type="entry name" value="Protein kinase-like (PK-like)"/>
    <property type="match status" value="2"/>
</dbReference>
<dbReference type="PANTHER" id="PTHR24361:SF433">
    <property type="entry name" value="PROTEIN KINASE DOMAIN-CONTAINING PROTEIN"/>
    <property type="match status" value="1"/>
</dbReference>
<comment type="catalytic activity">
    <reaction evidence="7">
        <text>L-threonyl-[protein] + ATP = O-phospho-L-threonyl-[protein] + ADP + H(+)</text>
        <dbReference type="Rhea" id="RHEA:46608"/>
        <dbReference type="Rhea" id="RHEA-COMP:11060"/>
        <dbReference type="Rhea" id="RHEA-COMP:11605"/>
        <dbReference type="ChEBI" id="CHEBI:15378"/>
        <dbReference type="ChEBI" id="CHEBI:30013"/>
        <dbReference type="ChEBI" id="CHEBI:30616"/>
        <dbReference type="ChEBI" id="CHEBI:61977"/>
        <dbReference type="ChEBI" id="CHEBI:456216"/>
        <dbReference type="EC" id="2.7.11.1"/>
    </reaction>
</comment>
<reference evidence="12" key="1">
    <citation type="submission" date="2017-01" db="EMBL/GenBank/DDBJ databases">
        <title>Comparative genomics of anhydrobiosis in the tardigrade Hypsibius dujardini.</title>
        <authorList>
            <person name="Yoshida Y."/>
            <person name="Koutsovoulos G."/>
            <person name="Laetsch D."/>
            <person name="Stevens L."/>
            <person name="Kumar S."/>
            <person name="Horikawa D."/>
            <person name="Ishino K."/>
            <person name="Komine S."/>
            <person name="Tomita M."/>
            <person name="Blaxter M."/>
            <person name="Arakawa K."/>
        </authorList>
    </citation>
    <scope>NUCLEOTIDE SEQUENCE [LARGE SCALE GENOMIC DNA]</scope>
    <source>
        <strain evidence="12">Z151</strain>
    </source>
</reference>
<evidence type="ECO:0000256" key="6">
    <source>
        <dbReference type="ARBA" id="ARBA00022840"/>
    </source>
</evidence>
<dbReference type="Proteomes" id="UP000192578">
    <property type="component" value="Unassembled WGS sequence"/>
</dbReference>
<dbReference type="InterPro" id="IPR053235">
    <property type="entry name" value="Ser_Thr_kinase"/>
</dbReference>
<evidence type="ECO:0000256" key="1">
    <source>
        <dbReference type="ARBA" id="ARBA00012513"/>
    </source>
</evidence>
<keyword evidence="6 9" id="KW-0067">ATP-binding</keyword>
<feature type="domain" description="Protein kinase" evidence="10">
    <location>
        <begin position="1"/>
        <end position="294"/>
    </location>
</feature>
<evidence type="ECO:0000256" key="4">
    <source>
        <dbReference type="ARBA" id="ARBA00022741"/>
    </source>
</evidence>
<evidence type="ECO:0000256" key="2">
    <source>
        <dbReference type="ARBA" id="ARBA00022527"/>
    </source>
</evidence>